<dbReference type="Proteomes" id="UP000077755">
    <property type="component" value="Chromosome 1"/>
</dbReference>
<dbReference type="OrthoDB" id="696117at2759"/>
<dbReference type="PANTHER" id="PTHR48227:SF1">
    <property type="entry name" value="DNA LIGASE 1-LIKE"/>
    <property type="match status" value="1"/>
</dbReference>
<evidence type="ECO:0000256" key="1">
    <source>
        <dbReference type="SAM" id="MobiDB-lite"/>
    </source>
</evidence>
<dbReference type="EMBL" id="LNRQ01000001">
    <property type="protein sequence ID" value="KZN10733.1"/>
    <property type="molecule type" value="Genomic_DNA"/>
</dbReference>
<gene>
    <name evidence="2" type="ORF">DCAR_003389</name>
    <name evidence="3" type="ORF">DCAR_0103596</name>
</gene>
<reference evidence="3" key="2">
    <citation type="submission" date="2022-03" db="EMBL/GenBank/DDBJ databases">
        <title>Draft title - Genomic analysis of global carrot germplasm unveils the trajectory of domestication and the origin of high carotenoid orange carrot.</title>
        <authorList>
            <person name="Iorizzo M."/>
            <person name="Ellison S."/>
            <person name="Senalik D."/>
            <person name="Macko-Podgorni A."/>
            <person name="Grzebelus D."/>
            <person name="Bostan H."/>
            <person name="Rolling W."/>
            <person name="Curaba J."/>
            <person name="Simon P."/>
        </authorList>
    </citation>
    <scope>NUCLEOTIDE SEQUENCE</scope>
    <source>
        <tissue evidence="3">Leaf</tissue>
    </source>
</reference>
<dbReference type="EMBL" id="CP093343">
    <property type="protein sequence ID" value="WOG84413.1"/>
    <property type="molecule type" value="Genomic_DNA"/>
</dbReference>
<feature type="region of interest" description="Disordered" evidence="1">
    <location>
        <begin position="106"/>
        <end position="144"/>
    </location>
</feature>
<dbReference type="PANTHER" id="PTHR48227">
    <property type="entry name" value="DNA TOPOISOMERASE 1-LIKE"/>
    <property type="match status" value="1"/>
</dbReference>
<name>A0A162B6T4_DAUCS</name>
<protein>
    <submittedName>
        <fullName evidence="2">Uncharacterized protein</fullName>
    </submittedName>
</protein>
<accession>A0A162B6T4</accession>
<dbReference type="Gramene" id="KZN10733">
    <property type="protein sequence ID" value="KZN10733"/>
    <property type="gene ID" value="DCAR_003389"/>
</dbReference>
<sequence>MKSVSAHVVSSKPVSLATASRILSNFVSMENGASHAVSVYLRRAATSFAELNQFHKDLKSSSSSKSLKKHSQIIAFDFGQDETEIKGEGDKVEEIEGNAGILVEKSEVTKKKKRKGEEIEGDFSGESAEQSGLSKKKRRKTEGD</sequence>
<proteinExistence type="predicted"/>
<organism evidence="2">
    <name type="scientific">Daucus carota subsp. sativus</name>
    <name type="common">Carrot</name>
    <dbReference type="NCBI Taxonomy" id="79200"/>
    <lineage>
        <taxon>Eukaryota</taxon>
        <taxon>Viridiplantae</taxon>
        <taxon>Streptophyta</taxon>
        <taxon>Embryophyta</taxon>
        <taxon>Tracheophyta</taxon>
        <taxon>Spermatophyta</taxon>
        <taxon>Magnoliopsida</taxon>
        <taxon>eudicotyledons</taxon>
        <taxon>Gunneridae</taxon>
        <taxon>Pentapetalae</taxon>
        <taxon>asterids</taxon>
        <taxon>campanulids</taxon>
        <taxon>Apiales</taxon>
        <taxon>Apiaceae</taxon>
        <taxon>Apioideae</taxon>
        <taxon>Scandiceae</taxon>
        <taxon>Daucinae</taxon>
        <taxon>Daucus</taxon>
        <taxon>Daucus sect. Daucus</taxon>
    </lineage>
</organism>
<dbReference type="STRING" id="79200.A0A162B6T4"/>
<evidence type="ECO:0000313" key="4">
    <source>
        <dbReference type="Proteomes" id="UP000077755"/>
    </source>
</evidence>
<evidence type="ECO:0000313" key="2">
    <source>
        <dbReference type="EMBL" id="KZN10733.1"/>
    </source>
</evidence>
<feature type="compositionally biased region" description="Basic residues" evidence="1">
    <location>
        <begin position="134"/>
        <end position="144"/>
    </location>
</feature>
<dbReference type="AlphaFoldDB" id="A0A162B6T4"/>
<evidence type="ECO:0000313" key="3">
    <source>
        <dbReference type="EMBL" id="WOG84413.1"/>
    </source>
</evidence>
<reference evidence="2" key="1">
    <citation type="journal article" date="2016" name="Nat. Genet.">
        <title>A high-quality carrot genome assembly provides new insights into carotenoid accumulation and asterid genome evolution.</title>
        <authorList>
            <person name="Iorizzo M."/>
            <person name="Ellison S."/>
            <person name="Senalik D."/>
            <person name="Zeng P."/>
            <person name="Satapoomin P."/>
            <person name="Huang J."/>
            <person name="Bowman M."/>
            <person name="Iovene M."/>
            <person name="Sanseverino W."/>
            <person name="Cavagnaro P."/>
            <person name="Yildiz M."/>
            <person name="Macko-Podgorni A."/>
            <person name="Moranska E."/>
            <person name="Grzebelus E."/>
            <person name="Grzebelus D."/>
            <person name="Ashrafi H."/>
            <person name="Zheng Z."/>
            <person name="Cheng S."/>
            <person name="Spooner D."/>
            <person name="Van Deynze A."/>
            <person name="Simon P."/>
        </authorList>
    </citation>
    <scope>NUCLEOTIDE SEQUENCE [LARGE SCALE GENOMIC DNA]</scope>
    <source>
        <tissue evidence="2">Leaf</tissue>
    </source>
</reference>
<dbReference type="KEGG" id="dcr:108211517"/>
<keyword evidence="4" id="KW-1185">Reference proteome</keyword>